<dbReference type="EMBL" id="CP144696">
    <property type="protein sequence ID" value="WVZ10102.1"/>
    <property type="molecule type" value="Genomic_DNA"/>
</dbReference>
<keyword evidence="2" id="KW-1185">Reference proteome</keyword>
<dbReference type="AlphaFoldDB" id="A0AAQ3NKD6"/>
<protein>
    <submittedName>
        <fullName evidence="1">Uncharacterized protein</fullName>
    </submittedName>
</protein>
<sequence length="113" mass="13350">MCDYKLNKVRNTIVKQTKSHIQPRKKKKGLCNLLIFGQFGQVNHIQKLVYLESLGCCKKSIRRRFPLFNFWVITKDNMMHQREDFTMPLSFQFKMSPVRTVGKIVKTLCITNP</sequence>
<organism evidence="1 2">
    <name type="scientific">Vigna mungo</name>
    <name type="common">Black gram</name>
    <name type="synonym">Phaseolus mungo</name>
    <dbReference type="NCBI Taxonomy" id="3915"/>
    <lineage>
        <taxon>Eukaryota</taxon>
        <taxon>Viridiplantae</taxon>
        <taxon>Streptophyta</taxon>
        <taxon>Embryophyta</taxon>
        <taxon>Tracheophyta</taxon>
        <taxon>Spermatophyta</taxon>
        <taxon>Magnoliopsida</taxon>
        <taxon>eudicotyledons</taxon>
        <taxon>Gunneridae</taxon>
        <taxon>Pentapetalae</taxon>
        <taxon>rosids</taxon>
        <taxon>fabids</taxon>
        <taxon>Fabales</taxon>
        <taxon>Fabaceae</taxon>
        <taxon>Papilionoideae</taxon>
        <taxon>50 kb inversion clade</taxon>
        <taxon>NPAAA clade</taxon>
        <taxon>indigoferoid/millettioid clade</taxon>
        <taxon>Phaseoleae</taxon>
        <taxon>Vigna</taxon>
    </lineage>
</organism>
<evidence type="ECO:0000313" key="2">
    <source>
        <dbReference type="Proteomes" id="UP001374535"/>
    </source>
</evidence>
<accession>A0AAQ3NKD6</accession>
<evidence type="ECO:0000313" key="1">
    <source>
        <dbReference type="EMBL" id="WVZ10102.1"/>
    </source>
</evidence>
<proteinExistence type="predicted"/>
<name>A0AAQ3NKD6_VIGMU</name>
<gene>
    <name evidence="1" type="ORF">V8G54_014632</name>
</gene>
<dbReference type="Proteomes" id="UP001374535">
    <property type="component" value="Chromosome 5"/>
</dbReference>
<reference evidence="1 2" key="1">
    <citation type="journal article" date="2023" name="Life. Sci Alliance">
        <title>Evolutionary insights into 3D genome organization and epigenetic landscape of Vigna mungo.</title>
        <authorList>
            <person name="Junaid A."/>
            <person name="Singh B."/>
            <person name="Bhatia S."/>
        </authorList>
    </citation>
    <scope>NUCLEOTIDE SEQUENCE [LARGE SCALE GENOMIC DNA]</scope>
    <source>
        <strain evidence="1">Urdbean</strain>
    </source>
</reference>